<keyword evidence="2" id="KW-1185">Reference proteome</keyword>
<evidence type="ECO:0000313" key="2">
    <source>
        <dbReference type="Proteomes" id="UP001597055"/>
    </source>
</evidence>
<comment type="caution">
    <text evidence="1">The sequence shown here is derived from an EMBL/GenBank/DDBJ whole genome shotgun (WGS) entry which is preliminary data.</text>
</comment>
<dbReference type="InterPro" id="IPR019238">
    <property type="entry name" value="AbiEi_2"/>
</dbReference>
<dbReference type="RefSeq" id="WP_204978500.1">
    <property type="nucleotide sequence ID" value="NZ_JBHTII010000001.1"/>
</dbReference>
<dbReference type="Pfam" id="PF09952">
    <property type="entry name" value="AbiEi_2"/>
    <property type="match status" value="1"/>
</dbReference>
<sequence length="337" mass="37577">MLHETAVTLLTRLDEYGLRVYSGYSESPISDLEPGIPERATVAHERGKREMTLLYAPTMTMTDIGRFGSDFLTPRSSLVMGTRINERSADMFRRHGVNFLDEAGNAYVDFEGVHIDVRGRRNESKPAAKEFSGIRSTNLFSTKRSQVIFALMTWPDLLSAPLRSLAHTAGVSLGQAQETLTLLQEANFVSDTVDRKLYRGKELFDQWTAAYPTGLGAPSRVRGFSGEVQQLDTDGESSLVVSGEAAVPNQLRPQTLTVYVDRLSPRMIAANRWRTDREPNIFVRTRFWRDPAGDPLPGTITLAPPTLIYADLLASGDGRQAEVAEQLRQSDDRLQRL</sequence>
<accession>A0ABW3AJF1</accession>
<organism evidence="1 2">
    <name type="scientific">Microbacterium insulae</name>
    <dbReference type="NCBI Taxonomy" id="483014"/>
    <lineage>
        <taxon>Bacteria</taxon>
        <taxon>Bacillati</taxon>
        <taxon>Actinomycetota</taxon>
        <taxon>Actinomycetes</taxon>
        <taxon>Micrococcales</taxon>
        <taxon>Microbacteriaceae</taxon>
        <taxon>Microbacterium</taxon>
    </lineage>
</organism>
<evidence type="ECO:0000313" key="1">
    <source>
        <dbReference type="EMBL" id="MFD0790679.1"/>
    </source>
</evidence>
<reference evidence="2" key="1">
    <citation type="journal article" date="2019" name="Int. J. Syst. Evol. Microbiol.">
        <title>The Global Catalogue of Microorganisms (GCM) 10K type strain sequencing project: providing services to taxonomists for standard genome sequencing and annotation.</title>
        <authorList>
            <consortium name="The Broad Institute Genomics Platform"/>
            <consortium name="The Broad Institute Genome Sequencing Center for Infectious Disease"/>
            <person name="Wu L."/>
            <person name="Ma J."/>
        </authorList>
    </citation>
    <scope>NUCLEOTIDE SEQUENCE [LARGE SCALE GENOMIC DNA]</scope>
    <source>
        <strain evidence="2">CCUG 54523</strain>
    </source>
</reference>
<name>A0ABW3AJF1_9MICO</name>
<gene>
    <name evidence="1" type="ORF">ACFQ0P_09720</name>
</gene>
<dbReference type="Proteomes" id="UP001597055">
    <property type="component" value="Unassembled WGS sequence"/>
</dbReference>
<protein>
    <submittedName>
        <fullName evidence="1">Type IV toxin-antitoxin system AbiEi family antitoxin</fullName>
    </submittedName>
</protein>
<proteinExistence type="predicted"/>
<dbReference type="EMBL" id="JBHTII010000001">
    <property type="protein sequence ID" value="MFD0790679.1"/>
    <property type="molecule type" value="Genomic_DNA"/>
</dbReference>